<dbReference type="PROSITE" id="PS51698">
    <property type="entry name" value="U_BOX"/>
    <property type="match status" value="1"/>
</dbReference>
<evidence type="ECO:0000259" key="2">
    <source>
        <dbReference type="PROSITE" id="PS51698"/>
    </source>
</evidence>
<evidence type="ECO:0000313" key="3">
    <source>
        <dbReference type="EMBL" id="KAK8780096.1"/>
    </source>
</evidence>
<dbReference type="GO" id="GO:0000209">
    <property type="term" value="P:protein polyubiquitination"/>
    <property type="evidence" value="ECO:0007669"/>
    <property type="project" value="TreeGrafter"/>
</dbReference>
<name>A0AAQ4EZ31_AMBAM</name>
<sequence>MARERTSAIDQRHLHQAPSTSTSVPEKMKTGQVGSGQEEADVSAELQIPADFQDALTYELMTQPVLLPSGQVVDQSALDKHVDREQKW</sequence>
<gene>
    <name evidence="3" type="ORF">V5799_018562</name>
</gene>
<organism evidence="3 4">
    <name type="scientific">Amblyomma americanum</name>
    <name type="common">Lone star tick</name>
    <dbReference type="NCBI Taxonomy" id="6943"/>
    <lineage>
        <taxon>Eukaryota</taxon>
        <taxon>Metazoa</taxon>
        <taxon>Ecdysozoa</taxon>
        <taxon>Arthropoda</taxon>
        <taxon>Chelicerata</taxon>
        <taxon>Arachnida</taxon>
        <taxon>Acari</taxon>
        <taxon>Parasitiformes</taxon>
        <taxon>Ixodida</taxon>
        <taxon>Ixodoidea</taxon>
        <taxon>Ixodidae</taxon>
        <taxon>Amblyomminae</taxon>
        <taxon>Amblyomma</taxon>
    </lineage>
</organism>
<dbReference type="PANTHER" id="PTHR13492:SF2">
    <property type="entry name" value="RING FINGER PROTEIN 37"/>
    <property type="match status" value="1"/>
</dbReference>
<dbReference type="GO" id="GO:0005634">
    <property type="term" value="C:nucleus"/>
    <property type="evidence" value="ECO:0007669"/>
    <property type="project" value="TreeGrafter"/>
</dbReference>
<dbReference type="InterPro" id="IPR003613">
    <property type="entry name" value="Ubox_domain"/>
</dbReference>
<proteinExistence type="predicted"/>
<dbReference type="SUPFAM" id="SSF57850">
    <property type="entry name" value="RING/U-box"/>
    <property type="match status" value="1"/>
</dbReference>
<accession>A0AAQ4EZ31</accession>
<dbReference type="GO" id="GO:0031625">
    <property type="term" value="F:ubiquitin protein ligase binding"/>
    <property type="evidence" value="ECO:0007669"/>
    <property type="project" value="TreeGrafter"/>
</dbReference>
<evidence type="ECO:0000313" key="4">
    <source>
        <dbReference type="Proteomes" id="UP001321473"/>
    </source>
</evidence>
<dbReference type="PANTHER" id="PTHR13492">
    <property type="entry name" value="RING FINGER PROTEIN 37"/>
    <property type="match status" value="1"/>
</dbReference>
<dbReference type="Pfam" id="PF04564">
    <property type="entry name" value="U-box"/>
    <property type="match status" value="1"/>
</dbReference>
<feature type="domain" description="U-box" evidence="2">
    <location>
        <begin position="47"/>
        <end position="88"/>
    </location>
</feature>
<protein>
    <recommendedName>
        <fullName evidence="2">U-box domain-containing protein</fullName>
    </recommendedName>
</protein>
<dbReference type="InterPro" id="IPR039847">
    <property type="entry name" value="Ubox5"/>
</dbReference>
<dbReference type="AlphaFoldDB" id="A0AAQ4EZ31"/>
<feature type="compositionally biased region" description="Basic and acidic residues" evidence="1">
    <location>
        <begin position="1"/>
        <end position="13"/>
    </location>
</feature>
<dbReference type="Proteomes" id="UP001321473">
    <property type="component" value="Unassembled WGS sequence"/>
</dbReference>
<comment type="caution">
    <text evidence="3">The sequence shown here is derived from an EMBL/GenBank/DDBJ whole genome shotgun (WGS) entry which is preliminary data.</text>
</comment>
<dbReference type="InterPro" id="IPR013083">
    <property type="entry name" value="Znf_RING/FYVE/PHD"/>
</dbReference>
<keyword evidence="4" id="KW-1185">Reference proteome</keyword>
<dbReference type="EMBL" id="JARKHS020009185">
    <property type="protein sequence ID" value="KAK8780096.1"/>
    <property type="molecule type" value="Genomic_DNA"/>
</dbReference>
<dbReference type="Gene3D" id="3.30.40.10">
    <property type="entry name" value="Zinc/RING finger domain, C3HC4 (zinc finger)"/>
    <property type="match status" value="1"/>
</dbReference>
<feature type="region of interest" description="Disordered" evidence="1">
    <location>
        <begin position="1"/>
        <end position="41"/>
    </location>
</feature>
<evidence type="ECO:0000256" key="1">
    <source>
        <dbReference type="SAM" id="MobiDB-lite"/>
    </source>
</evidence>
<reference evidence="3 4" key="1">
    <citation type="journal article" date="2023" name="Arcadia Sci">
        <title>De novo assembly of a long-read Amblyomma americanum tick genome.</title>
        <authorList>
            <person name="Chou S."/>
            <person name="Poskanzer K.E."/>
            <person name="Rollins M."/>
            <person name="Thuy-Boun P.S."/>
        </authorList>
    </citation>
    <scope>NUCLEOTIDE SEQUENCE [LARGE SCALE GENOMIC DNA]</scope>
    <source>
        <strain evidence="3">F_SG_1</strain>
        <tissue evidence="3">Salivary glands</tissue>
    </source>
</reference>
<dbReference type="GO" id="GO:0034450">
    <property type="term" value="F:ubiquitin-ubiquitin ligase activity"/>
    <property type="evidence" value="ECO:0007669"/>
    <property type="project" value="TreeGrafter"/>
</dbReference>
<feature type="non-terminal residue" evidence="3">
    <location>
        <position position="88"/>
    </location>
</feature>